<accession>A0ABW3Y1C8</accession>
<evidence type="ECO:0000313" key="2">
    <source>
        <dbReference type="Proteomes" id="UP001597201"/>
    </source>
</evidence>
<gene>
    <name evidence="1" type="ORF">ACFQ39_06390</name>
</gene>
<proteinExistence type="predicted"/>
<evidence type="ECO:0000313" key="1">
    <source>
        <dbReference type="EMBL" id="MFD1315240.1"/>
    </source>
</evidence>
<protein>
    <submittedName>
        <fullName evidence="1">DUF1848 domain-containing protein</fullName>
    </submittedName>
</protein>
<organism evidence="1 2">
    <name type="scientific">Namhaeicola litoreus</name>
    <dbReference type="NCBI Taxonomy" id="1052145"/>
    <lineage>
        <taxon>Bacteria</taxon>
        <taxon>Pseudomonadati</taxon>
        <taxon>Bacteroidota</taxon>
        <taxon>Flavobacteriia</taxon>
        <taxon>Flavobacteriales</taxon>
        <taxon>Flavobacteriaceae</taxon>
        <taxon>Namhaeicola</taxon>
    </lineage>
</organism>
<comment type="caution">
    <text evidence="1">The sequence shown here is derived from an EMBL/GenBank/DDBJ whole genome shotgun (WGS) entry which is preliminary data.</text>
</comment>
<reference evidence="2" key="1">
    <citation type="journal article" date="2019" name="Int. J. Syst. Evol. Microbiol.">
        <title>The Global Catalogue of Microorganisms (GCM) 10K type strain sequencing project: providing services to taxonomists for standard genome sequencing and annotation.</title>
        <authorList>
            <consortium name="The Broad Institute Genomics Platform"/>
            <consortium name="The Broad Institute Genome Sequencing Center for Infectious Disease"/>
            <person name="Wu L."/>
            <person name="Ma J."/>
        </authorList>
    </citation>
    <scope>NUCLEOTIDE SEQUENCE [LARGE SCALE GENOMIC DNA]</scope>
    <source>
        <strain evidence="2">CCUG 61485</strain>
    </source>
</reference>
<dbReference type="InterPro" id="IPR014998">
    <property type="entry name" value="DUF1848"/>
</dbReference>
<keyword evidence="2" id="KW-1185">Reference proteome</keyword>
<dbReference type="Pfam" id="PF08902">
    <property type="entry name" value="DUF1848"/>
    <property type="match status" value="1"/>
</dbReference>
<dbReference type="Gene3D" id="3.80.30.30">
    <property type="match status" value="1"/>
</dbReference>
<dbReference type="Proteomes" id="UP001597201">
    <property type="component" value="Unassembled WGS sequence"/>
</dbReference>
<dbReference type="EMBL" id="JBHTMY010000002">
    <property type="protein sequence ID" value="MFD1315240.1"/>
    <property type="molecule type" value="Genomic_DNA"/>
</dbReference>
<sequence length="339" mass="39674">MSWKKVEIKNDLGEIVEALAPVIVSASRSTDIPTFYADWFVDRWKKGYVKWKNPFNGVYAYVSFKNTRIVVFWTKNPKPIMHHLDFLDEHVKNYYFQYTLNDYDVEGYEGRVPGVATRIKSFKELSNRIGKKRVIWRFDPMILTDKIDVNELLRRVKNIGDQLKDYTEKLVFSYADISSYRKVETNLKNEAINYIEFDNNTMHEFAKGLQELNKSWNLEIATCAEKIPLEQYGIIHNKCIDDDLMIDLYGDDKLLMDFLGVKFEEATLFDENQEVKKTKVIKDKGQRELCGCVMSKDIGEYNTCPHECVYCYANTSKEIARKNFKMHTANKTLDTITGI</sequence>
<dbReference type="RefSeq" id="WP_377177195.1">
    <property type="nucleotide sequence ID" value="NZ_JBHTMY010000002.1"/>
</dbReference>
<name>A0ABW3Y1C8_9FLAO</name>